<dbReference type="PANTHER" id="PTHR11890">
    <property type="entry name" value="INTERLEUKIN-1 RECEPTOR FAMILY MEMBER"/>
    <property type="match status" value="1"/>
</dbReference>
<evidence type="ECO:0000256" key="4">
    <source>
        <dbReference type="SAM" id="Phobius"/>
    </source>
</evidence>
<gene>
    <name evidence="5" type="ORF">TCMB3V08_LOCUS3417</name>
</gene>
<organism evidence="5">
    <name type="scientific">Timema californicum</name>
    <name type="common">California timema</name>
    <name type="synonym">Walking stick</name>
    <dbReference type="NCBI Taxonomy" id="61474"/>
    <lineage>
        <taxon>Eukaryota</taxon>
        <taxon>Metazoa</taxon>
        <taxon>Ecdysozoa</taxon>
        <taxon>Arthropoda</taxon>
        <taxon>Hexapoda</taxon>
        <taxon>Insecta</taxon>
        <taxon>Pterygota</taxon>
        <taxon>Neoptera</taxon>
        <taxon>Polyneoptera</taxon>
        <taxon>Phasmatodea</taxon>
        <taxon>Timematodea</taxon>
        <taxon>Timematoidea</taxon>
        <taxon>Timematidae</taxon>
        <taxon>Timema</taxon>
    </lineage>
</organism>
<dbReference type="SUPFAM" id="SSF48726">
    <property type="entry name" value="Immunoglobulin"/>
    <property type="match status" value="1"/>
</dbReference>
<evidence type="ECO:0000256" key="1">
    <source>
        <dbReference type="ARBA" id="ARBA00023157"/>
    </source>
</evidence>
<evidence type="ECO:0000256" key="3">
    <source>
        <dbReference type="ARBA" id="ARBA00023319"/>
    </source>
</evidence>
<dbReference type="InterPro" id="IPR036179">
    <property type="entry name" value="Ig-like_dom_sf"/>
</dbReference>
<keyword evidence="2" id="KW-0325">Glycoprotein</keyword>
<dbReference type="InterPro" id="IPR015621">
    <property type="entry name" value="IL-1_rcpt_fam"/>
</dbReference>
<dbReference type="AlphaFoldDB" id="A0A7R9P5X5"/>
<keyword evidence="4" id="KW-0472">Membrane</keyword>
<dbReference type="CDD" id="cd00096">
    <property type="entry name" value="Ig"/>
    <property type="match status" value="1"/>
</dbReference>
<dbReference type="InterPro" id="IPR035897">
    <property type="entry name" value="Toll_tir_struct_dom_sf"/>
</dbReference>
<name>A0A7R9P5X5_TIMCA</name>
<feature type="transmembrane region" description="Helical" evidence="4">
    <location>
        <begin position="79"/>
        <end position="99"/>
    </location>
</feature>
<accession>A0A7R9P5X5</accession>
<evidence type="ECO:0000313" key="5">
    <source>
        <dbReference type="EMBL" id="CAD7570724.1"/>
    </source>
</evidence>
<keyword evidence="4" id="KW-1133">Transmembrane helix</keyword>
<reference evidence="5" key="1">
    <citation type="submission" date="2020-11" db="EMBL/GenBank/DDBJ databases">
        <authorList>
            <person name="Tran Van P."/>
        </authorList>
    </citation>
    <scope>NUCLEOTIDE SEQUENCE</scope>
</reference>
<sequence>MLRMTCRSRFKSQSGVLREDDLVVGSYLLIHGVQEEDYGEYQCSISNTWFQVMEMQVRLLRAVEFLEEPMQQRLYKQDFLLLSAVLLSLVALFALYLRFGLQLRVIWKDTCGYKETNDGKEYDVLVCYNDADCDFVLGVIVPTLETRYNYRCCSHHVSPNSLGKTSVELNTTSTLANYAIKSGLKTEKMTPEHGNLTRDLWRSTPMLWPLSYPRIAPCLGSFFTHILRPAELNSLAQRSRRLLAVLSPSMLAGNWTSAALYYALYTLLRIHSKVVCISLKKLPLCDSEKTPHNESLPVLLQAAPVVEWYSNVGRDERARFWGALRLRLPPRHPFQGSDSTDNLDQITVSGSTKKRTLLTNSHESLEVLV</sequence>
<dbReference type="PANTHER" id="PTHR11890:SF44">
    <property type="entry name" value="X-LINKED INTERLEUKIN-1 RECEPTOR ACCESSORY PROTEIN-LIKE 2"/>
    <property type="match status" value="1"/>
</dbReference>
<dbReference type="EMBL" id="OE180180">
    <property type="protein sequence ID" value="CAD7570724.1"/>
    <property type="molecule type" value="Genomic_DNA"/>
</dbReference>
<keyword evidence="3" id="KW-0393">Immunoglobulin domain</keyword>
<protein>
    <submittedName>
        <fullName evidence="5">(California timema) hypothetical protein</fullName>
    </submittedName>
</protein>
<keyword evidence="4" id="KW-0812">Transmembrane</keyword>
<keyword evidence="1" id="KW-1015">Disulfide bond</keyword>
<proteinExistence type="predicted"/>
<evidence type="ECO:0000256" key="2">
    <source>
        <dbReference type="ARBA" id="ARBA00023180"/>
    </source>
</evidence>
<dbReference type="Gene3D" id="3.40.50.10140">
    <property type="entry name" value="Toll/interleukin-1 receptor homology (TIR) domain"/>
    <property type="match status" value="2"/>
</dbReference>
<dbReference type="SUPFAM" id="SSF52200">
    <property type="entry name" value="Toll/Interleukin receptor TIR domain"/>
    <property type="match status" value="2"/>
</dbReference>